<dbReference type="InterPro" id="IPR042070">
    <property type="entry name" value="PucR_C-HTH_sf"/>
</dbReference>
<dbReference type="Pfam" id="PF13556">
    <property type="entry name" value="HTH_30"/>
    <property type="match status" value="1"/>
</dbReference>
<dbReference type="AlphaFoldDB" id="A0A8J8B2V6"/>
<dbReference type="Proteomes" id="UP000675664">
    <property type="component" value="Unassembled WGS sequence"/>
</dbReference>
<dbReference type="InterPro" id="IPR051448">
    <property type="entry name" value="CdaR-like_regulators"/>
</dbReference>
<dbReference type="EMBL" id="JAGSND010000010">
    <property type="protein sequence ID" value="MBR0599126.1"/>
    <property type="molecule type" value="Genomic_DNA"/>
</dbReference>
<gene>
    <name evidence="3" type="ORF">KCX82_14650</name>
</gene>
<dbReference type="InterPro" id="IPR025736">
    <property type="entry name" value="PucR_C-HTH_dom"/>
</dbReference>
<comment type="caution">
    <text evidence="3">The sequence shown here is derived from an EMBL/GenBank/DDBJ whole genome shotgun (WGS) entry which is preliminary data.</text>
</comment>
<feature type="domain" description="PucR C-terminal helix-turn-helix" evidence="2">
    <location>
        <begin position="452"/>
        <end position="509"/>
    </location>
</feature>
<evidence type="ECO:0000259" key="1">
    <source>
        <dbReference type="Pfam" id="PF07905"/>
    </source>
</evidence>
<dbReference type="Gene3D" id="1.10.10.2840">
    <property type="entry name" value="PucR C-terminal helix-turn-helix domain"/>
    <property type="match status" value="1"/>
</dbReference>
<accession>A0A8J8B2V6</accession>
<dbReference type="RefSeq" id="WP_227019259.1">
    <property type="nucleotide sequence ID" value="NZ_JAGSND010000010.1"/>
</dbReference>
<organism evidence="3 4">
    <name type="scientific">Sinanaerobacter chloroacetimidivorans</name>
    <dbReference type="NCBI Taxonomy" id="2818044"/>
    <lineage>
        <taxon>Bacteria</taxon>
        <taxon>Bacillati</taxon>
        <taxon>Bacillota</taxon>
        <taxon>Clostridia</taxon>
        <taxon>Peptostreptococcales</taxon>
        <taxon>Anaerovoracaceae</taxon>
        <taxon>Sinanaerobacter</taxon>
    </lineage>
</organism>
<reference evidence="3" key="2">
    <citation type="submission" date="2021-04" db="EMBL/GenBank/DDBJ databases">
        <authorList>
            <person name="Liu J."/>
        </authorList>
    </citation>
    <scope>NUCLEOTIDE SEQUENCE</scope>
    <source>
        <strain evidence="3">BAD-6</strain>
    </source>
</reference>
<evidence type="ECO:0000313" key="4">
    <source>
        <dbReference type="Proteomes" id="UP000675664"/>
    </source>
</evidence>
<protein>
    <submittedName>
        <fullName evidence="3">PucR family transcriptional regulator</fullName>
    </submittedName>
</protein>
<dbReference type="Pfam" id="PF07905">
    <property type="entry name" value="PucR"/>
    <property type="match status" value="1"/>
</dbReference>
<dbReference type="InterPro" id="IPR012914">
    <property type="entry name" value="PucR_dom"/>
</dbReference>
<dbReference type="PANTHER" id="PTHR33744">
    <property type="entry name" value="CARBOHYDRATE DIACID REGULATOR"/>
    <property type="match status" value="1"/>
</dbReference>
<dbReference type="PANTHER" id="PTHR33744:SF16">
    <property type="entry name" value="CARBOHYDRATE DIACID REGULATOR"/>
    <property type="match status" value="1"/>
</dbReference>
<feature type="domain" description="Purine catabolism PurC-like" evidence="1">
    <location>
        <begin position="7"/>
        <end position="132"/>
    </location>
</feature>
<keyword evidence="4" id="KW-1185">Reference proteome</keyword>
<evidence type="ECO:0000313" key="3">
    <source>
        <dbReference type="EMBL" id="MBR0599126.1"/>
    </source>
</evidence>
<name>A0A8J8B2V6_9FIRM</name>
<sequence>MKVTVRDCLTLPAFKEARILAGKPGLDNRVSAVSFLEPDQSGQIQSQMYKEDEMVLAAFSFEEKPLESRLKMIEDLSGAGAATLVLLPMGVMFREVNPNIIALADRLDLPVICLPSDAQITFSDIVNVVMEKVLYGDNFGNRLISNTIYHLLNFEKHSSFQSAAREAAINNNFQLVILSEDFNPIFSVETRYRTTIAEAIRAGIERDVNKSMVYTKIDINGALTYWGPVLINGEKHYMFIVDNEDSYSPGEITKLAEIVEIAIGMWKFSPVKDAKADFLKALRRGNRSLAYSLKEEAEVAGKEILSVFSIEGLEKDDCFKKISIFEKKTGYEVLKIHEGDEVWGMILEKKKSKTRESAVSLYQELQGAGAETIFHVTNVEGIEGSADAYQLINESWTFIKNIFPHKNLFTKYELALASNCINISIKNDSVKKNYMDLLEPFKIVGEGKGRQLLETLEIFVLDAGMNTSKTANMMGIHTNTVQYRLKRIKEILQADMMGTTIMPGLTVALAIERIEKITKKL</sequence>
<evidence type="ECO:0000259" key="2">
    <source>
        <dbReference type="Pfam" id="PF13556"/>
    </source>
</evidence>
<reference evidence="3" key="1">
    <citation type="submission" date="2021-04" db="EMBL/GenBank/DDBJ databases">
        <title>Sinoanaerobacter chloroacetimidivorans sp. nov., an obligate anaerobic bacterium isolated from anaerobic sludge.</title>
        <authorList>
            <person name="Bao Y."/>
        </authorList>
    </citation>
    <scope>NUCLEOTIDE SEQUENCE</scope>
    <source>
        <strain evidence="3">BAD-6</strain>
    </source>
</reference>
<proteinExistence type="predicted"/>